<accession>A0A7V5H5P1</accession>
<comment type="caution">
    <text evidence="1">The sequence shown here is derived from an EMBL/GenBank/DDBJ whole genome shotgun (WGS) entry which is preliminary data.</text>
</comment>
<dbReference type="EMBL" id="DRTD01000308">
    <property type="protein sequence ID" value="HHE54948.1"/>
    <property type="molecule type" value="Genomic_DNA"/>
</dbReference>
<proteinExistence type="predicted"/>
<reference evidence="1" key="1">
    <citation type="journal article" date="2020" name="mSystems">
        <title>Genome- and Community-Level Interaction Insights into Carbon Utilization and Element Cycling Functions of Hydrothermarchaeota in Hydrothermal Sediment.</title>
        <authorList>
            <person name="Zhou Z."/>
            <person name="Liu Y."/>
            <person name="Xu W."/>
            <person name="Pan J."/>
            <person name="Luo Z.H."/>
            <person name="Li M."/>
        </authorList>
    </citation>
    <scope>NUCLEOTIDE SEQUENCE [LARGE SCALE GENOMIC DNA]</scope>
    <source>
        <strain evidence="1">HyVt-76</strain>
    </source>
</reference>
<protein>
    <submittedName>
        <fullName evidence="1">Uncharacterized protein</fullName>
    </submittedName>
</protein>
<name>A0A7V5H5P1_CALAY</name>
<gene>
    <name evidence="1" type="ORF">ENL21_04145</name>
</gene>
<dbReference type="AlphaFoldDB" id="A0A7V5H5P1"/>
<evidence type="ECO:0000313" key="1">
    <source>
        <dbReference type="EMBL" id="HHE54948.1"/>
    </source>
</evidence>
<dbReference type="Pfam" id="PF25952">
    <property type="entry name" value="DUF7990"/>
    <property type="match status" value="1"/>
</dbReference>
<dbReference type="InterPro" id="IPR058303">
    <property type="entry name" value="DUF7990"/>
</dbReference>
<organism evidence="1">
    <name type="scientific">Caldithrix abyssi</name>
    <dbReference type="NCBI Taxonomy" id="187145"/>
    <lineage>
        <taxon>Bacteria</taxon>
        <taxon>Pseudomonadati</taxon>
        <taxon>Calditrichota</taxon>
        <taxon>Calditrichia</taxon>
        <taxon>Calditrichales</taxon>
        <taxon>Calditrichaceae</taxon>
        <taxon>Caldithrix</taxon>
    </lineage>
</organism>
<dbReference type="Proteomes" id="UP000886111">
    <property type="component" value="Unassembled WGS sequence"/>
</dbReference>
<sequence length="62" mass="6781">MAELENIFTLLTTGFIIGLPSPPIPIALDLLPEMETNLILMLQRIETAHGPLSQLFSSFDVG</sequence>